<protein>
    <submittedName>
        <fullName evidence="2">Uncharacterized protein</fullName>
    </submittedName>
</protein>
<organism evidence="2 3">
    <name type="scientific">Dentipellis fragilis</name>
    <dbReference type="NCBI Taxonomy" id="205917"/>
    <lineage>
        <taxon>Eukaryota</taxon>
        <taxon>Fungi</taxon>
        <taxon>Dikarya</taxon>
        <taxon>Basidiomycota</taxon>
        <taxon>Agaricomycotina</taxon>
        <taxon>Agaricomycetes</taxon>
        <taxon>Russulales</taxon>
        <taxon>Hericiaceae</taxon>
        <taxon>Dentipellis</taxon>
    </lineage>
</organism>
<evidence type="ECO:0000313" key="2">
    <source>
        <dbReference type="EMBL" id="TFY71279.1"/>
    </source>
</evidence>
<feature type="region of interest" description="Disordered" evidence="1">
    <location>
        <begin position="1"/>
        <end position="482"/>
    </location>
</feature>
<feature type="compositionally biased region" description="Polar residues" evidence="1">
    <location>
        <begin position="1101"/>
        <end position="1110"/>
    </location>
</feature>
<feature type="compositionally biased region" description="Low complexity" evidence="1">
    <location>
        <begin position="1"/>
        <end position="38"/>
    </location>
</feature>
<feature type="compositionally biased region" description="Polar residues" evidence="1">
    <location>
        <begin position="159"/>
        <end position="188"/>
    </location>
</feature>
<feature type="compositionally biased region" description="Basic and acidic residues" evidence="1">
    <location>
        <begin position="453"/>
        <end position="476"/>
    </location>
</feature>
<dbReference type="EMBL" id="SEOQ01000058">
    <property type="protein sequence ID" value="TFY71279.1"/>
    <property type="molecule type" value="Genomic_DNA"/>
</dbReference>
<feature type="compositionally biased region" description="Polar residues" evidence="1">
    <location>
        <begin position="264"/>
        <end position="293"/>
    </location>
</feature>
<feature type="compositionally biased region" description="Low complexity" evidence="1">
    <location>
        <begin position="103"/>
        <end position="117"/>
    </location>
</feature>
<name>A0A4Y9ZCZ1_9AGAM</name>
<proteinExistence type="predicted"/>
<keyword evidence="3" id="KW-1185">Reference proteome</keyword>
<evidence type="ECO:0000313" key="3">
    <source>
        <dbReference type="Proteomes" id="UP000298327"/>
    </source>
</evidence>
<feature type="compositionally biased region" description="Low complexity" evidence="1">
    <location>
        <begin position="812"/>
        <end position="831"/>
    </location>
</feature>
<feature type="compositionally biased region" description="Basic and acidic residues" evidence="1">
    <location>
        <begin position="655"/>
        <end position="671"/>
    </location>
</feature>
<feature type="compositionally biased region" description="Low complexity" evidence="1">
    <location>
        <begin position="383"/>
        <end position="395"/>
    </location>
</feature>
<evidence type="ECO:0000256" key="1">
    <source>
        <dbReference type="SAM" id="MobiDB-lite"/>
    </source>
</evidence>
<feature type="region of interest" description="Disordered" evidence="1">
    <location>
        <begin position="541"/>
        <end position="741"/>
    </location>
</feature>
<sequence length="1110" mass="118892">MAFLFSSDSESRSSSTGRSGGRPFQSFSSSSNTSSSSRHTSKRSTAQDPTSQKPYLASSVHPMGPLPRSMQSGPSRELSSLEPSHTSRPVLASPVPSSYEQQSSKSGMTKPSSSSRKNPSEGSRRPHHAVSMSELRVHSPHTSGHHPMPNEFGQLPIKQPSSATTPLTPPQISASSFRAGSGSQSDSATKSRRLHDYPTVSTSKHALHLSPVDFLQPSPTSPGRMISPGSASDGGGSSDRASSPLIASRHDIKRLLSKPAAPSRASTISITSESDSPLTSAAFSPTSLSSMLGSHSERRGRYEDYSDFSNEGKPSKSGKMRAISTRADLGVPGGLIVDGRSNRSRPGSSRGSSREPPASSKEREGHSPRNVLKKRSYGDGLRSASVSASPLHSSPGFIKPSRHASMAKLPGDPSSERSSRSVSALSPRDPKASTARQPSPTPKLTPAGAIARAYKEQNVRREQLAAHAEGQEERPAVKQSGVGDLLQWQLPASLPFEEYSTPSKHDPPRSADHTKGAHGPYYTVFGSTSGRVVAVGSVEDDRLTYTGDEQTRGRSMPPVGSSAASTTGTSVRQSLSRKMSGRFSAPKTEAQPHSTPGTIIEIRGNGRPSLQERRSASLPKERRKSLRLSVDDYVDVRAELDAPDSLRSSSTPSTKRVDSRRSTPVRDEEQRPVYSRTAKVEGGKAREQEKDKEKDGKEQDEESTGGRLWKLVKRISSGGLRDRYQSGPSAPPPPVPAIPKNLINVQPSRATFEVHTPSEDVDHENAVGRFMQSRSSMSAVRPSTAPGRAPKVSMPPTLRRPSAGLMKSSGRPSTATQPSSPQSSSDVASTQFFHRTHSTHSSSSSYGGELPPIPKTAIGQWIIPPSELYRLDKSQEDVTAGSSHGHTTQSSPAIRDMVMTPLPHPPRRSSTSQLHRDHRSVSPENADDMPLFSTSEPVNKFASRKSSVSRSSGNRPHLRIAATLPQSEFGLTSAVSLQTPPPRPSRSSRRPTPTLSAPASTARETPSSPLTPSVMLAPDVGDALSLVQSNDSADGHSNASTAKQTNHSPVGQLTFREIDASPRQTLSEQEKNRKWEDLLERSARAGGTLHLGDGGLMSDSLRFSNYSESL</sequence>
<accession>A0A4Y9ZCZ1</accession>
<feature type="compositionally biased region" description="Basic and acidic residues" evidence="1">
    <location>
        <begin position="503"/>
        <end position="515"/>
    </location>
</feature>
<feature type="compositionally biased region" description="Polar residues" evidence="1">
    <location>
        <begin position="880"/>
        <end position="892"/>
    </location>
</feature>
<feature type="compositionally biased region" description="Low complexity" evidence="1">
    <location>
        <begin position="560"/>
        <end position="570"/>
    </location>
</feature>
<dbReference type="AlphaFoldDB" id="A0A4Y9ZCZ1"/>
<feature type="compositionally biased region" description="Basic and acidic residues" evidence="1">
    <location>
        <begin position="295"/>
        <end position="304"/>
    </location>
</feature>
<feature type="compositionally biased region" description="Polar residues" evidence="1">
    <location>
        <begin position="69"/>
        <end position="87"/>
    </location>
</feature>
<feature type="region of interest" description="Disordered" evidence="1">
    <location>
        <begin position="1087"/>
        <end position="1110"/>
    </location>
</feature>
<comment type="caution">
    <text evidence="2">The sequence shown here is derived from an EMBL/GenBank/DDBJ whole genome shotgun (WGS) entry which is preliminary data.</text>
</comment>
<reference evidence="2 3" key="1">
    <citation type="submission" date="2019-02" db="EMBL/GenBank/DDBJ databases">
        <title>Genome sequencing of the rare red list fungi Dentipellis fragilis.</title>
        <authorList>
            <person name="Buettner E."/>
            <person name="Kellner H."/>
        </authorList>
    </citation>
    <scope>NUCLEOTIDE SEQUENCE [LARGE SCALE GENOMIC DNA]</scope>
    <source>
        <strain evidence="2 3">DSM 105465</strain>
    </source>
</reference>
<feature type="region of interest" description="Disordered" evidence="1">
    <location>
        <begin position="497"/>
        <end position="525"/>
    </location>
</feature>
<feature type="compositionally biased region" description="Polar residues" evidence="1">
    <location>
        <begin position="995"/>
        <end position="1011"/>
    </location>
</feature>
<dbReference type="OrthoDB" id="3364707at2759"/>
<dbReference type="Proteomes" id="UP000298327">
    <property type="component" value="Unassembled WGS sequence"/>
</dbReference>
<feature type="compositionally biased region" description="Polar residues" evidence="1">
    <location>
        <begin position="1026"/>
        <end position="1051"/>
    </location>
</feature>
<feature type="region of interest" description="Disordered" evidence="1">
    <location>
        <begin position="754"/>
        <end position="858"/>
    </location>
</feature>
<feature type="compositionally biased region" description="Low complexity" evidence="1">
    <location>
        <begin position="344"/>
        <end position="359"/>
    </location>
</feature>
<gene>
    <name evidence="2" type="ORF">EVG20_g1737</name>
</gene>
<feature type="compositionally biased region" description="Basic and acidic residues" evidence="1">
    <location>
        <begin position="756"/>
        <end position="766"/>
    </location>
</feature>
<feature type="region of interest" description="Disordered" evidence="1">
    <location>
        <begin position="872"/>
        <end position="1073"/>
    </location>
</feature>
<feature type="compositionally biased region" description="Basic and acidic residues" evidence="1">
    <location>
        <begin position="678"/>
        <end position="697"/>
    </location>
</feature>
<feature type="compositionally biased region" description="Polar residues" evidence="1">
    <location>
        <begin position="964"/>
        <end position="978"/>
    </location>
</feature>